<proteinExistence type="predicted"/>
<gene>
    <name evidence="2" type="ORF">PVAP13_7KG123755</name>
</gene>
<organism evidence="2 3">
    <name type="scientific">Panicum virgatum</name>
    <name type="common">Blackwell switchgrass</name>
    <dbReference type="NCBI Taxonomy" id="38727"/>
    <lineage>
        <taxon>Eukaryota</taxon>
        <taxon>Viridiplantae</taxon>
        <taxon>Streptophyta</taxon>
        <taxon>Embryophyta</taxon>
        <taxon>Tracheophyta</taxon>
        <taxon>Spermatophyta</taxon>
        <taxon>Magnoliopsida</taxon>
        <taxon>Liliopsida</taxon>
        <taxon>Poales</taxon>
        <taxon>Poaceae</taxon>
        <taxon>PACMAD clade</taxon>
        <taxon>Panicoideae</taxon>
        <taxon>Panicodae</taxon>
        <taxon>Paniceae</taxon>
        <taxon>Panicinae</taxon>
        <taxon>Panicum</taxon>
        <taxon>Panicum sect. Hiantes</taxon>
    </lineage>
</organism>
<dbReference type="Proteomes" id="UP000823388">
    <property type="component" value="Chromosome 7K"/>
</dbReference>
<comment type="caution">
    <text evidence="2">The sequence shown here is derived from an EMBL/GenBank/DDBJ whole genome shotgun (WGS) entry which is preliminary data.</text>
</comment>
<accession>A0A8T0QAS6</accession>
<evidence type="ECO:0000256" key="1">
    <source>
        <dbReference type="SAM" id="MobiDB-lite"/>
    </source>
</evidence>
<name>A0A8T0QAS6_PANVG</name>
<reference evidence="2" key="1">
    <citation type="submission" date="2020-05" db="EMBL/GenBank/DDBJ databases">
        <title>WGS assembly of Panicum virgatum.</title>
        <authorList>
            <person name="Lovell J.T."/>
            <person name="Jenkins J."/>
            <person name="Shu S."/>
            <person name="Juenger T.E."/>
            <person name="Schmutz J."/>
        </authorList>
    </citation>
    <scope>NUCLEOTIDE SEQUENCE</scope>
    <source>
        <strain evidence="2">AP13</strain>
    </source>
</reference>
<dbReference type="EMBL" id="CM029049">
    <property type="protein sequence ID" value="KAG2571971.1"/>
    <property type="molecule type" value="Genomic_DNA"/>
</dbReference>
<feature type="region of interest" description="Disordered" evidence="1">
    <location>
        <begin position="35"/>
        <end position="90"/>
    </location>
</feature>
<dbReference type="EMBL" id="CM029049">
    <property type="protein sequence ID" value="KAG2571970.1"/>
    <property type="molecule type" value="Genomic_DNA"/>
</dbReference>
<protein>
    <submittedName>
        <fullName evidence="2">Uncharacterized protein</fullName>
    </submittedName>
</protein>
<evidence type="ECO:0000313" key="2">
    <source>
        <dbReference type="EMBL" id="KAG2571971.1"/>
    </source>
</evidence>
<feature type="compositionally biased region" description="Low complexity" evidence="1">
    <location>
        <begin position="53"/>
        <end position="64"/>
    </location>
</feature>
<keyword evidence="3" id="KW-1185">Reference proteome</keyword>
<sequence>MRFPFLLPVPPLPPTPPLPCLHDASPIPRSLVELAPPRRTHSPRRRNRHPRLGHLLPPGGPRWRTAPSTIRHGSFVPSSAKRRPRSRCPSWGPRGCAEVAKQGTALADVVVPEEDPAHGVEPSGGPPGCALPDVLLHDAVSSYAMLRTPPRSRILQLIPSYMLLPRLCSQRQDSVLASDAVPLVRLRPRRRFLAPSSSVPVCVFLVFLVRSCWSSTALPETRITT</sequence>
<feature type="compositionally biased region" description="Basic residues" evidence="1">
    <location>
        <begin position="38"/>
        <end position="52"/>
    </location>
</feature>
<evidence type="ECO:0000313" key="3">
    <source>
        <dbReference type="Proteomes" id="UP000823388"/>
    </source>
</evidence>
<dbReference type="AlphaFoldDB" id="A0A8T0QAS6"/>